<dbReference type="Pfam" id="PF18950">
    <property type="entry name" value="DUF5694"/>
    <property type="match status" value="1"/>
</dbReference>
<dbReference type="AlphaFoldDB" id="A0A653II13"/>
<accession>A0A653II13</accession>
<reference evidence="1 2" key="1">
    <citation type="submission" date="2019-10" db="EMBL/GenBank/DDBJ databases">
        <authorList>
            <person name="Karimi E."/>
        </authorList>
    </citation>
    <scope>NUCLEOTIDE SEQUENCE [LARGE SCALE GENOMIC DNA]</scope>
    <source>
        <strain evidence="1">Exiguobacterium sp. 9Y</strain>
    </source>
</reference>
<sequence>MAQRATVLLVGTVHLDRPDNGDLFRLRIFDVFSDERQQEIQQVVEVLQTFRPTEVALEILPEQADALNADYAAYLKQTYTLTANERHQLGFRVARSAGLTGLQAVDWNQTVEGVPNLAELEQLDPVAYDRLMRTEQQKSEALEARLLGQTYLSFLEQLNDKQAVEASHRTYRQLARLDPATHVGARWIIQYWYYRNLLIANRILDLAEPGERILVLYGAAHLPLLKQFLDDSQDVDVMTFPELIAKGSSADVVSLSSLDAER</sequence>
<dbReference type="Proteomes" id="UP000439752">
    <property type="component" value="Unassembled WGS sequence"/>
</dbReference>
<dbReference type="EMBL" id="CABWKQ010000045">
    <property type="protein sequence ID" value="VWX38553.1"/>
    <property type="molecule type" value="Genomic_DNA"/>
</dbReference>
<gene>
    <name evidence="1" type="ORF">EXIGUO9Y_50004</name>
</gene>
<dbReference type="InterPro" id="IPR043749">
    <property type="entry name" value="DUF5694"/>
</dbReference>
<protein>
    <recommendedName>
        <fullName evidence="3">TraB/GumN family protein</fullName>
    </recommendedName>
</protein>
<evidence type="ECO:0000313" key="1">
    <source>
        <dbReference type="EMBL" id="VWX38553.1"/>
    </source>
</evidence>
<keyword evidence="2" id="KW-1185">Reference proteome</keyword>
<dbReference type="RefSeq" id="WP_159172463.1">
    <property type="nucleotide sequence ID" value="NZ_LR732308.1"/>
</dbReference>
<evidence type="ECO:0008006" key="3">
    <source>
        <dbReference type="Google" id="ProtNLM"/>
    </source>
</evidence>
<organism evidence="1 2">
    <name type="scientific">Exiguobacterium oxidotolerans</name>
    <dbReference type="NCBI Taxonomy" id="223958"/>
    <lineage>
        <taxon>Bacteria</taxon>
        <taxon>Bacillati</taxon>
        <taxon>Bacillota</taxon>
        <taxon>Bacilli</taxon>
        <taxon>Bacillales</taxon>
        <taxon>Bacillales Family XII. Incertae Sedis</taxon>
        <taxon>Exiguobacterium</taxon>
    </lineage>
</organism>
<proteinExistence type="predicted"/>
<name>A0A653II13_9BACL</name>
<evidence type="ECO:0000313" key="2">
    <source>
        <dbReference type="Proteomes" id="UP000439752"/>
    </source>
</evidence>